<feature type="compositionally biased region" description="Polar residues" evidence="1">
    <location>
        <begin position="136"/>
        <end position="151"/>
    </location>
</feature>
<evidence type="ECO:0000313" key="2">
    <source>
        <dbReference type="Proteomes" id="UP000694888"/>
    </source>
</evidence>
<feature type="compositionally biased region" description="Low complexity" evidence="1">
    <location>
        <begin position="554"/>
        <end position="564"/>
    </location>
</feature>
<evidence type="ECO:0000256" key="1">
    <source>
        <dbReference type="SAM" id="MobiDB-lite"/>
    </source>
</evidence>
<evidence type="ECO:0000313" key="3">
    <source>
        <dbReference type="RefSeq" id="XP_012940770.1"/>
    </source>
</evidence>
<feature type="compositionally biased region" description="Basic and acidic residues" evidence="1">
    <location>
        <begin position="1"/>
        <end position="11"/>
    </location>
</feature>
<feature type="region of interest" description="Disordered" evidence="1">
    <location>
        <begin position="35"/>
        <end position="58"/>
    </location>
</feature>
<feature type="compositionally biased region" description="Polar residues" evidence="1">
    <location>
        <begin position="510"/>
        <end position="525"/>
    </location>
</feature>
<feature type="compositionally biased region" description="Basic and acidic residues" evidence="1">
    <location>
        <begin position="472"/>
        <end position="506"/>
    </location>
</feature>
<feature type="compositionally biased region" description="Basic and acidic residues" evidence="1">
    <location>
        <begin position="441"/>
        <end position="463"/>
    </location>
</feature>
<name>A0ABM1A4N2_APLCA</name>
<dbReference type="GeneID" id="101847539"/>
<proteinExistence type="predicted"/>
<feature type="compositionally biased region" description="Polar residues" evidence="1">
    <location>
        <begin position="160"/>
        <end position="179"/>
    </location>
</feature>
<feature type="region of interest" description="Disordered" evidence="1">
    <location>
        <begin position="253"/>
        <end position="274"/>
    </location>
</feature>
<gene>
    <name evidence="3" type="primary">LOC101847539</name>
</gene>
<reference evidence="3" key="1">
    <citation type="submission" date="2025-08" db="UniProtKB">
        <authorList>
            <consortium name="RefSeq"/>
        </authorList>
    </citation>
    <scope>IDENTIFICATION</scope>
</reference>
<feature type="region of interest" description="Disordered" evidence="1">
    <location>
        <begin position="387"/>
        <end position="600"/>
    </location>
</feature>
<feature type="compositionally biased region" description="Polar residues" evidence="1">
    <location>
        <begin position="581"/>
        <end position="600"/>
    </location>
</feature>
<accession>A0ABM1A4N2</accession>
<feature type="region of interest" description="Disordered" evidence="1">
    <location>
        <begin position="121"/>
        <end position="185"/>
    </location>
</feature>
<keyword evidence="2" id="KW-1185">Reference proteome</keyword>
<dbReference type="RefSeq" id="XP_012940770.1">
    <property type="nucleotide sequence ID" value="XM_013085316.2"/>
</dbReference>
<organism evidence="2 3">
    <name type="scientific">Aplysia californica</name>
    <name type="common">California sea hare</name>
    <dbReference type="NCBI Taxonomy" id="6500"/>
    <lineage>
        <taxon>Eukaryota</taxon>
        <taxon>Metazoa</taxon>
        <taxon>Spiralia</taxon>
        <taxon>Lophotrochozoa</taxon>
        <taxon>Mollusca</taxon>
        <taxon>Gastropoda</taxon>
        <taxon>Heterobranchia</taxon>
        <taxon>Euthyneura</taxon>
        <taxon>Tectipleura</taxon>
        <taxon>Aplysiida</taxon>
        <taxon>Aplysioidea</taxon>
        <taxon>Aplysiidae</taxon>
        <taxon>Aplysia</taxon>
    </lineage>
</organism>
<feature type="region of interest" description="Disordered" evidence="1">
    <location>
        <begin position="1"/>
        <end position="21"/>
    </location>
</feature>
<sequence>MGTQGERDPQTRRGTVYASGSGDLMSRFYARLQELRESKEEDEQTNSSDARTRQKDRRRIKTALRRLLADRLFPQEVSNKRSKTTSAAFEAAPLGKDNGGYDDASDGLVSGTITPMTLASRSKTAMSLRSRPGEQTDVSTRATTRLDTQGRLSLIGGGQPPQTADGQNVEEPSQQQVDSGQPEGQRPLEEVAYYRRHPLGSLKNGGVSRLYQRPQNISRSKTSLSQNSLQHGLKTDKAFLQRLHGAQGLREDTRWSLPGERGPEGRKANEDQGGLRRERTAVAWAYNMQGQDEPEDANQGRTTRFNFRSLDGWHLRKLLEELYRDKKYMDKLIDSTVHEDKEEKRVCAKLETGRDYLLERAHYWKERGPLPPRPPTTELGWRNLRAQTASETTRDHTSQQQQRKTSQGGGDGGKTNKGSDSSPSTNAKGNEKTPPVQSKNEAAKKKATDEKSNDPKAKDKPENDSGTNGNSTKDKSNNDNGKETENKAFDNKNSESEEGSKDKKGSSSENIQQHSSAEQPQNDGSKSTEHNSDSHVKSEPTATEQQAQPPSNADQSNNEQNQNSDQEKGKESAPQNAPAPSFSQPPNSENVPNGTVSNAP</sequence>
<dbReference type="Proteomes" id="UP000694888">
    <property type="component" value="Unplaced"/>
</dbReference>
<feature type="compositionally biased region" description="Polar residues" evidence="1">
    <location>
        <begin position="540"/>
        <end position="553"/>
    </location>
</feature>
<feature type="compositionally biased region" description="Basic and acidic residues" evidence="1">
    <location>
        <begin position="261"/>
        <end position="274"/>
    </location>
</feature>
<feature type="compositionally biased region" description="Basic and acidic residues" evidence="1">
    <location>
        <begin position="526"/>
        <end position="538"/>
    </location>
</feature>
<protein>
    <submittedName>
        <fullName evidence="3">Uncharacterized protein LOC101847539</fullName>
    </submittedName>
</protein>